<dbReference type="AlphaFoldDB" id="M2XWX0"/>
<dbReference type="InterPro" id="IPR045920">
    <property type="entry name" value="DUF6339"/>
</dbReference>
<gene>
    <name evidence="1" type="ORF">G352_10832</name>
</gene>
<keyword evidence="2" id="KW-1185">Reference proteome</keyword>
<proteinExistence type="predicted"/>
<accession>M2XWX0</accession>
<evidence type="ECO:0000313" key="2">
    <source>
        <dbReference type="Proteomes" id="UP000011731"/>
    </source>
</evidence>
<dbReference type="Proteomes" id="UP000011731">
    <property type="component" value="Unassembled WGS sequence"/>
</dbReference>
<dbReference type="RefSeq" id="WP_003936264.1">
    <property type="nucleotide sequence ID" value="NZ_AOEX01000032.1"/>
</dbReference>
<dbReference type="EMBL" id="AOEX01000032">
    <property type="protein sequence ID" value="EME65476.1"/>
    <property type="molecule type" value="Genomic_DNA"/>
</dbReference>
<dbReference type="Pfam" id="PF19866">
    <property type="entry name" value="DUF6339"/>
    <property type="match status" value="1"/>
</dbReference>
<protein>
    <submittedName>
        <fullName evidence="1">Uncharacterized protein</fullName>
    </submittedName>
</protein>
<name>M2XWX0_9NOCA</name>
<dbReference type="PATRIC" id="fig|1278076.4.peg.2255"/>
<comment type="caution">
    <text evidence="1">The sequence shown here is derived from an EMBL/GenBank/DDBJ whole genome shotgun (WGS) entry which is preliminary data.</text>
</comment>
<sequence>MVDEALLWPRMDRSAAEKRLEILGETSGPEVDLATDHFSFSGVGQRAGRKEIEELRNGIVAIARKYGFNVRHGFDQDGDPGDESRSRFDAEVFVAIPELMPMNWSEAGSRDLWSWCAVALLPDVTHWRWKQRRQSGRWNLERFIGSDLTRHTWARQWWRAVQLAEAPELAELIKETEFNQLTERADTIGANPLLVSTFAQRFLKHAEESGIGRRDLLRDASQRLLREMYFVDDSLMSKADLIAWSDRVLKASVSVLNREIAAGTSKRSYEVVGPG</sequence>
<organism evidence="1 2">
    <name type="scientific">Rhodococcus ruber BKS 20-38</name>
    <dbReference type="NCBI Taxonomy" id="1278076"/>
    <lineage>
        <taxon>Bacteria</taxon>
        <taxon>Bacillati</taxon>
        <taxon>Actinomycetota</taxon>
        <taxon>Actinomycetes</taxon>
        <taxon>Mycobacteriales</taxon>
        <taxon>Nocardiaceae</taxon>
        <taxon>Rhodococcus</taxon>
    </lineage>
</organism>
<evidence type="ECO:0000313" key="1">
    <source>
        <dbReference type="EMBL" id="EME65476.1"/>
    </source>
</evidence>
<reference evidence="1 2" key="1">
    <citation type="journal article" date="2013" name="Genome Announc.">
        <title>Draft Genome Sequence of Rhodococcus ruber Strain BKS 20-38.</title>
        <authorList>
            <person name="Bala M."/>
            <person name="Kumar S."/>
            <person name="Raghava G.P."/>
            <person name="Mayilraj S."/>
        </authorList>
    </citation>
    <scope>NUCLEOTIDE SEQUENCE [LARGE SCALE GENOMIC DNA]</scope>
    <source>
        <strain evidence="1 2">BKS 20-38</strain>
    </source>
</reference>